<evidence type="ECO:0000313" key="2">
    <source>
        <dbReference type="Proteomes" id="UP000216188"/>
    </source>
</evidence>
<gene>
    <name evidence="1" type="ORF">CEV34_4392</name>
</gene>
<comment type="caution">
    <text evidence="1">The sequence shown here is derived from an EMBL/GenBank/DDBJ whole genome shotgun (WGS) entry which is preliminary data.</text>
</comment>
<dbReference type="EMBL" id="NNRM01000044">
    <property type="protein sequence ID" value="OYR22560.1"/>
    <property type="molecule type" value="Genomic_DNA"/>
</dbReference>
<sequence>MQVADRWHLMENASAAFLDVVRKSMLAIPTVIGAKTNKSWTTHLR</sequence>
<name>A0A256G6I6_9HYPH</name>
<organism evidence="1 2">
    <name type="scientific">Brucella pseudogrignonensis</name>
    <dbReference type="NCBI Taxonomy" id="419475"/>
    <lineage>
        <taxon>Bacteria</taxon>
        <taxon>Pseudomonadati</taxon>
        <taxon>Pseudomonadota</taxon>
        <taxon>Alphaproteobacteria</taxon>
        <taxon>Hyphomicrobiales</taxon>
        <taxon>Brucellaceae</taxon>
        <taxon>Brucella/Ochrobactrum group</taxon>
        <taxon>Brucella</taxon>
    </lineage>
</organism>
<proteinExistence type="predicted"/>
<evidence type="ECO:0000313" key="1">
    <source>
        <dbReference type="EMBL" id="OYR22560.1"/>
    </source>
</evidence>
<dbReference type="RefSeq" id="WP_235819143.1">
    <property type="nucleotide sequence ID" value="NZ_CP175671.1"/>
</dbReference>
<dbReference type="Proteomes" id="UP000216188">
    <property type="component" value="Unassembled WGS sequence"/>
</dbReference>
<accession>A0A256G6I6</accession>
<reference evidence="1 2" key="1">
    <citation type="submission" date="2017-07" db="EMBL/GenBank/DDBJ databases">
        <title>Phylogenetic study on the rhizospheric bacterium Ochrobactrum sp. A44.</title>
        <authorList>
            <person name="Krzyzanowska D.M."/>
            <person name="Ossowicki A."/>
            <person name="Rajewska M."/>
            <person name="Maciag T."/>
            <person name="Kaczynski Z."/>
            <person name="Czerwicka M."/>
            <person name="Jafra S."/>
        </authorList>
    </citation>
    <scope>NUCLEOTIDE SEQUENCE [LARGE SCALE GENOMIC DNA]</scope>
    <source>
        <strain evidence="1 2">CCUG 30717</strain>
    </source>
</reference>
<keyword evidence="2" id="KW-1185">Reference proteome</keyword>
<protein>
    <submittedName>
        <fullName evidence="1">Transposase family domain protein</fullName>
    </submittedName>
</protein>
<dbReference type="AlphaFoldDB" id="A0A256G6I6"/>